<sequence length="589" mass="63138">MIDQSQVDARPLLALMVALLSLPIALASTTQLSYIYVQQGNYSYQYQLTGNAVLLPQKCSSGSINWLIYPDPRSYIGISSIQIIYSNGTAAPYIGFYSPKYASLTAPCGSVYGLYVTLGQYPPPSPYGYLEPGVNYTVKLSPGSDNITIPTPPGFSFLYALIKVVFIGPGGVVIKSQFTHPMNVIKNYTEVGGFQLPVTQETIIAFTPQVLIYLNTSGLAYASINPVYYTTVFNTGMAYVIGQPFYDVEYGGSSFTPLIQLFPSQLLVRNISISSITTEPASISITPACSNLIISGGQYSGGKLRVRVPSNVTLFLNGVPFMNLSISSIPTGSASLSLNVLSDGINIVSLDGQPLNGTVVLSNGRSTIRPGPGVCVPPGTYSAIVVVNNYSFQLGHVNVTLLDPYITVPLFYRTSITIKTNATTCPGSPYLLVNGEREQYGFPVSLGYVRNGSSVSVALALDGAVLSQRGVVINGTNESIYMPVNSMKVKVTDILGFPISNYVVVIGNLTYFDARTICVPSSASFVVVQVNGQDYVARIAPIVHVTVLWPLTFKSMIVLSFLLMIMLIGIVSAAIRKHSSGGIDDEVTI</sequence>
<reference evidence="2" key="2">
    <citation type="submission" date="2020-09" db="EMBL/GenBank/DDBJ databases">
        <authorList>
            <person name="Sun Q."/>
            <person name="Ohkuma M."/>
        </authorList>
    </citation>
    <scope>NUCLEOTIDE SEQUENCE</scope>
    <source>
        <strain evidence="2">JCM 10088</strain>
    </source>
</reference>
<reference evidence="2" key="1">
    <citation type="journal article" date="2014" name="Int. J. Syst. Evol. Microbiol.">
        <title>Complete genome sequence of Corynebacterium casei LMG S-19264T (=DSM 44701T), isolated from a smear-ripened cheese.</title>
        <authorList>
            <consortium name="US DOE Joint Genome Institute (JGI-PGF)"/>
            <person name="Walter F."/>
            <person name="Albersmeier A."/>
            <person name="Kalinowski J."/>
            <person name="Ruckert C."/>
        </authorList>
    </citation>
    <scope>NUCLEOTIDE SEQUENCE</scope>
    <source>
        <strain evidence="2">JCM 10088</strain>
    </source>
</reference>
<keyword evidence="3" id="KW-1185">Reference proteome</keyword>
<keyword evidence="1" id="KW-0812">Transmembrane</keyword>
<dbReference type="Proteomes" id="UP000610960">
    <property type="component" value="Unassembled WGS sequence"/>
</dbReference>
<keyword evidence="1" id="KW-0472">Membrane</keyword>
<protein>
    <submittedName>
        <fullName evidence="2">Uncharacterized protein</fullName>
    </submittedName>
</protein>
<dbReference type="EMBL" id="BMNL01000001">
    <property type="protein sequence ID" value="GGP19233.1"/>
    <property type="molecule type" value="Genomic_DNA"/>
</dbReference>
<keyword evidence="1" id="KW-1133">Transmembrane helix</keyword>
<evidence type="ECO:0000256" key="1">
    <source>
        <dbReference type="SAM" id="Phobius"/>
    </source>
</evidence>
<accession>A0A830GTN3</accession>
<dbReference type="RefSeq" id="WP_188595621.1">
    <property type="nucleotide sequence ID" value="NZ_BMNL01000001.1"/>
</dbReference>
<feature type="transmembrane region" description="Helical" evidence="1">
    <location>
        <begin position="556"/>
        <end position="575"/>
    </location>
</feature>
<evidence type="ECO:0000313" key="3">
    <source>
        <dbReference type="Proteomes" id="UP000610960"/>
    </source>
</evidence>
<gene>
    <name evidence="2" type="ORF">GCM10007981_02090</name>
</gene>
<evidence type="ECO:0000313" key="2">
    <source>
        <dbReference type="EMBL" id="GGP19233.1"/>
    </source>
</evidence>
<organism evidence="2 3">
    <name type="scientific">Thermocladium modestius</name>
    <dbReference type="NCBI Taxonomy" id="62609"/>
    <lineage>
        <taxon>Archaea</taxon>
        <taxon>Thermoproteota</taxon>
        <taxon>Thermoprotei</taxon>
        <taxon>Thermoproteales</taxon>
        <taxon>Thermoproteaceae</taxon>
        <taxon>Thermocladium</taxon>
    </lineage>
</organism>
<dbReference type="OrthoDB" id="28489at2157"/>
<dbReference type="AlphaFoldDB" id="A0A830GTN3"/>
<name>A0A830GTN3_9CREN</name>
<comment type="caution">
    <text evidence="2">The sequence shown here is derived from an EMBL/GenBank/DDBJ whole genome shotgun (WGS) entry which is preliminary data.</text>
</comment>
<proteinExistence type="predicted"/>